<dbReference type="EMBL" id="KV878584">
    <property type="protein sequence ID" value="OJJ61542.1"/>
    <property type="molecule type" value="Genomic_DNA"/>
</dbReference>
<protein>
    <recommendedName>
        <fullName evidence="4">Hydrophobin</fullName>
    </recommendedName>
</protein>
<dbReference type="AlphaFoldDB" id="A0A1L9TQ45"/>
<reference evidence="3" key="1">
    <citation type="journal article" date="2017" name="Genome Biol.">
        <title>Comparative genomics reveals high biological diversity and specific adaptations in the industrially and medically important fungal genus Aspergillus.</title>
        <authorList>
            <person name="de Vries R.P."/>
            <person name="Riley R."/>
            <person name="Wiebenga A."/>
            <person name="Aguilar-Osorio G."/>
            <person name="Amillis S."/>
            <person name="Uchima C.A."/>
            <person name="Anderluh G."/>
            <person name="Asadollahi M."/>
            <person name="Askin M."/>
            <person name="Barry K."/>
            <person name="Battaglia E."/>
            <person name="Bayram O."/>
            <person name="Benocci T."/>
            <person name="Braus-Stromeyer S.A."/>
            <person name="Caldana C."/>
            <person name="Canovas D."/>
            <person name="Cerqueira G.C."/>
            <person name="Chen F."/>
            <person name="Chen W."/>
            <person name="Choi C."/>
            <person name="Clum A."/>
            <person name="Dos Santos R.A."/>
            <person name="Damasio A.R."/>
            <person name="Diallinas G."/>
            <person name="Emri T."/>
            <person name="Fekete E."/>
            <person name="Flipphi M."/>
            <person name="Freyberg S."/>
            <person name="Gallo A."/>
            <person name="Gournas C."/>
            <person name="Habgood R."/>
            <person name="Hainaut M."/>
            <person name="Harispe M.L."/>
            <person name="Henrissat B."/>
            <person name="Hilden K.S."/>
            <person name="Hope R."/>
            <person name="Hossain A."/>
            <person name="Karabika E."/>
            <person name="Karaffa L."/>
            <person name="Karanyi Z."/>
            <person name="Krasevec N."/>
            <person name="Kuo A."/>
            <person name="Kusch H."/>
            <person name="LaButti K."/>
            <person name="Lagendijk E.L."/>
            <person name="Lapidus A."/>
            <person name="Levasseur A."/>
            <person name="Lindquist E."/>
            <person name="Lipzen A."/>
            <person name="Logrieco A.F."/>
            <person name="MacCabe A."/>
            <person name="Maekelae M.R."/>
            <person name="Malavazi I."/>
            <person name="Melin P."/>
            <person name="Meyer V."/>
            <person name="Mielnichuk N."/>
            <person name="Miskei M."/>
            <person name="Molnar A.P."/>
            <person name="Mule G."/>
            <person name="Ngan C.Y."/>
            <person name="Orejas M."/>
            <person name="Orosz E."/>
            <person name="Ouedraogo J.P."/>
            <person name="Overkamp K.M."/>
            <person name="Park H.-S."/>
            <person name="Perrone G."/>
            <person name="Piumi F."/>
            <person name="Punt P.J."/>
            <person name="Ram A.F."/>
            <person name="Ramon A."/>
            <person name="Rauscher S."/>
            <person name="Record E."/>
            <person name="Riano-Pachon D.M."/>
            <person name="Robert V."/>
            <person name="Roehrig J."/>
            <person name="Ruller R."/>
            <person name="Salamov A."/>
            <person name="Salih N.S."/>
            <person name="Samson R.A."/>
            <person name="Sandor E."/>
            <person name="Sanguinetti M."/>
            <person name="Schuetze T."/>
            <person name="Sepcic K."/>
            <person name="Shelest E."/>
            <person name="Sherlock G."/>
            <person name="Sophianopoulou V."/>
            <person name="Squina F.M."/>
            <person name="Sun H."/>
            <person name="Susca A."/>
            <person name="Todd R.B."/>
            <person name="Tsang A."/>
            <person name="Unkles S.E."/>
            <person name="van de Wiele N."/>
            <person name="van Rossen-Uffink D."/>
            <person name="Oliveira J.V."/>
            <person name="Vesth T.C."/>
            <person name="Visser J."/>
            <person name="Yu J.-H."/>
            <person name="Zhou M."/>
            <person name="Andersen M.R."/>
            <person name="Archer D.B."/>
            <person name="Baker S.E."/>
            <person name="Benoit I."/>
            <person name="Brakhage A.A."/>
            <person name="Braus G.H."/>
            <person name="Fischer R."/>
            <person name="Frisvad J.C."/>
            <person name="Goldman G.H."/>
            <person name="Houbraken J."/>
            <person name="Oakley B."/>
            <person name="Pocsi I."/>
            <person name="Scazzocchio C."/>
            <person name="Seiboth B."/>
            <person name="vanKuyk P.A."/>
            <person name="Wortman J."/>
            <person name="Dyer P.S."/>
            <person name="Grigoriev I.V."/>
        </authorList>
    </citation>
    <scope>NUCLEOTIDE SEQUENCE [LARGE SCALE GENOMIC DNA]</scope>
    <source>
        <strain evidence="3">CBS 593.65</strain>
    </source>
</reference>
<sequence length="133" mass="14026">MKFTVATFVALVAAAAAMPSSQQAPKISQKSLKKIEETQGKCGDAIVNCCVKAEETEETQEYDGLAGILKNLLAPDTDAFCTQASSQGTLALNLLPNLIGGNKDHICDTAGATYVCCIDSECHLPEEGEEAEE</sequence>
<evidence type="ECO:0000256" key="1">
    <source>
        <dbReference type="SAM" id="SignalP"/>
    </source>
</evidence>
<feature type="chain" id="PRO_5012996341" description="Hydrophobin" evidence="1">
    <location>
        <begin position="18"/>
        <end position="133"/>
    </location>
</feature>
<proteinExistence type="predicted"/>
<dbReference type="Proteomes" id="UP000184356">
    <property type="component" value="Unassembled WGS sequence"/>
</dbReference>
<evidence type="ECO:0000313" key="3">
    <source>
        <dbReference type="Proteomes" id="UP000184356"/>
    </source>
</evidence>
<keyword evidence="3" id="KW-1185">Reference proteome</keyword>
<evidence type="ECO:0008006" key="4">
    <source>
        <dbReference type="Google" id="ProtNLM"/>
    </source>
</evidence>
<dbReference type="VEuPathDB" id="FungiDB:ASPSYDRAFT_67330"/>
<dbReference type="OrthoDB" id="4505930at2759"/>
<name>A0A1L9TQ45_9EURO</name>
<dbReference type="RefSeq" id="XP_040705348.1">
    <property type="nucleotide sequence ID" value="XM_040850398.1"/>
</dbReference>
<feature type="signal peptide" evidence="1">
    <location>
        <begin position="1"/>
        <end position="17"/>
    </location>
</feature>
<dbReference type="GeneID" id="63766471"/>
<gene>
    <name evidence="2" type="ORF">ASPSYDRAFT_67330</name>
</gene>
<evidence type="ECO:0000313" key="2">
    <source>
        <dbReference type="EMBL" id="OJJ61542.1"/>
    </source>
</evidence>
<accession>A0A1L9TQ45</accession>
<keyword evidence="1" id="KW-0732">Signal</keyword>
<organism evidence="2 3">
    <name type="scientific">Aspergillus sydowii CBS 593.65</name>
    <dbReference type="NCBI Taxonomy" id="1036612"/>
    <lineage>
        <taxon>Eukaryota</taxon>
        <taxon>Fungi</taxon>
        <taxon>Dikarya</taxon>
        <taxon>Ascomycota</taxon>
        <taxon>Pezizomycotina</taxon>
        <taxon>Eurotiomycetes</taxon>
        <taxon>Eurotiomycetidae</taxon>
        <taxon>Eurotiales</taxon>
        <taxon>Aspergillaceae</taxon>
        <taxon>Aspergillus</taxon>
        <taxon>Aspergillus subgen. Nidulantes</taxon>
    </lineage>
</organism>